<evidence type="ECO:0000259" key="2">
    <source>
        <dbReference type="Pfam" id="PF05305"/>
    </source>
</evidence>
<keyword evidence="6" id="KW-1185">Reference proteome</keyword>
<keyword evidence="1" id="KW-0732">Signal</keyword>
<dbReference type="InterPro" id="IPR007969">
    <property type="entry name" value="DUF732"/>
</dbReference>
<dbReference type="Proteomes" id="UP001084650">
    <property type="component" value="Unassembled WGS sequence"/>
</dbReference>
<evidence type="ECO:0000313" key="5">
    <source>
        <dbReference type="Proteomes" id="UP000193622"/>
    </source>
</evidence>
<feature type="signal peptide" evidence="1">
    <location>
        <begin position="1"/>
        <end position="19"/>
    </location>
</feature>
<sequence length="94" mass="9719">MPAAIVLAAGALLCAPAAAADTGTFLDELQTNGVWLPDKNADQVIDAGYGVCGELRDGVSVLDEMSRVESLYRFGQGTLFVSAATTHLCPDFAG</sequence>
<proteinExistence type="predicted"/>
<reference evidence="4 5" key="1">
    <citation type="submission" date="2016-01" db="EMBL/GenBank/DDBJ databases">
        <title>The new phylogeny of the genus Mycobacterium.</title>
        <authorList>
            <person name="Tarcisio F."/>
            <person name="Conor M."/>
            <person name="Antonella G."/>
            <person name="Elisabetta G."/>
            <person name="Giulia F.S."/>
            <person name="Sara T."/>
            <person name="Anna F."/>
            <person name="Clotilde B."/>
            <person name="Roberto B."/>
            <person name="Veronica D.S."/>
            <person name="Fabio R."/>
            <person name="Monica P."/>
            <person name="Olivier J."/>
            <person name="Enrico T."/>
            <person name="Nicola S."/>
        </authorList>
    </citation>
    <scope>NUCLEOTIDE SEQUENCE [LARGE SCALE GENOMIC DNA]</scope>
    <source>
        <strain evidence="4 5">DSM 45541</strain>
    </source>
</reference>
<evidence type="ECO:0000313" key="3">
    <source>
        <dbReference type="EMBL" id="MCZ0727624.1"/>
    </source>
</evidence>
<dbReference type="RefSeq" id="WP_165762852.1">
    <property type="nucleotide sequence ID" value="NZ_JAPQYE010000002.1"/>
</dbReference>
<name>A0A1X1WAY6_MYCIR</name>
<gene>
    <name evidence="4" type="ORF">AWC12_24460</name>
    <name evidence="3" type="ORF">OY187_06160</name>
</gene>
<evidence type="ECO:0000313" key="4">
    <source>
        <dbReference type="EMBL" id="ORV83766.1"/>
    </source>
</evidence>
<feature type="chain" id="PRO_5038566834" evidence="1">
    <location>
        <begin position="20"/>
        <end position="94"/>
    </location>
</feature>
<dbReference type="EMBL" id="LQPC01000049">
    <property type="protein sequence ID" value="ORV83766.1"/>
    <property type="molecule type" value="Genomic_DNA"/>
</dbReference>
<organism evidence="4 5">
    <name type="scientific">Mycolicibacterium iranicum</name>
    <name type="common">Mycobacterium iranicum</name>
    <dbReference type="NCBI Taxonomy" id="912594"/>
    <lineage>
        <taxon>Bacteria</taxon>
        <taxon>Bacillati</taxon>
        <taxon>Actinomycetota</taxon>
        <taxon>Actinomycetes</taxon>
        <taxon>Mycobacteriales</taxon>
        <taxon>Mycobacteriaceae</taxon>
        <taxon>Mycolicibacterium</taxon>
    </lineage>
</organism>
<dbReference type="Pfam" id="PF05305">
    <property type="entry name" value="DUF732"/>
    <property type="match status" value="1"/>
</dbReference>
<evidence type="ECO:0000313" key="6">
    <source>
        <dbReference type="Proteomes" id="UP001084650"/>
    </source>
</evidence>
<protein>
    <submittedName>
        <fullName evidence="3">DUF732 domain-containing protein</fullName>
    </submittedName>
</protein>
<feature type="domain" description="DUF732" evidence="2">
    <location>
        <begin position="21"/>
        <end position="91"/>
    </location>
</feature>
<dbReference type="Proteomes" id="UP000193622">
    <property type="component" value="Unassembled WGS sequence"/>
</dbReference>
<dbReference type="EMBL" id="JAPQYE010000002">
    <property type="protein sequence ID" value="MCZ0727624.1"/>
    <property type="molecule type" value="Genomic_DNA"/>
</dbReference>
<comment type="caution">
    <text evidence="4">The sequence shown here is derived from an EMBL/GenBank/DDBJ whole genome shotgun (WGS) entry which is preliminary data.</text>
</comment>
<dbReference type="AlphaFoldDB" id="A0A1X1WAY6"/>
<reference evidence="3" key="2">
    <citation type="submission" date="2022-12" db="EMBL/GenBank/DDBJ databases">
        <title>Whole genome sequence of Mycolicibacterium iranicum strain SBH312.</title>
        <authorList>
            <person name="Jani J."/>
            <person name="Arifin Mustapha Z."/>
            <person name="Ahmed K."/>
            <person name="Kai Ling C."/>
        </authorList>
    </citation>
    <scope>NUCLEOTIDE SEQUENCE</scope>
    <source>
        <strain evidence="3">SBH312</strain>
    </source>
</reference>
<accession>A0A1X1WAY6</accession>
<evidence type="ECO:0000256" key="1">
    <source>
        <dbReference type="SAM" id="SignalP"/>
    </source>
</evidence>